<dbReference type="OrthoDB" id="7219056at2"/>
<name>A0A1W6NZ94_9RHOB</name>
<dbReference type="Gene3D" id="3.40.1350.10">
    <property type="match status" value="1"/>
</dbReference>
<organism evidence="1 2">
    <name type="scientific">Ketogulonicigenium robustum</name>
    <dbReference type="NCBI Taxonomy" id="92947"/>
    <lineage>
        <taxon>Bacteria</taxon>
        <taxon>Pseudomonadati</taxon>
        <taxon>Pseudomonadota</taxon>
        <taxon>Alphaproteobacteria</taxon>
        <taxon>Rhodobacterales</taxon>
        <taxon>Roseobacteraceae</taxon>
        <taxon>Ketogulonicigenium</taxon>
    </lineage>
</organism>
<proteinExistence type="predicted"/>
<dbReference type="GO" id="GO:0003676">
    <property type="term" value="F:nucleic acid binding"/>
    <property type="evidence" value="ECO:0007669"/>
    <property type="project" value="InterPro"/>
</dbReference>
<evidence type="ECO:0000313" key="1">
    <source>
        <dbReference type="EMBL" id="ARO14420.1"/>
    </source>
</evidence>
<dbReference type="EMBL" id="CP019937">
    <property type="protein sequence ID" value="ARO14420.1"/>
    <property type="molecule type" value="Genomic_DNA"/>
</dbReference>
<reference evidence="1 2" key="1">
    <citation type="submission" date="2017-02" db="EMBL/GenBank/DDBJ databases">
        <title>Ketogulonicigenium robustum SPU B003 Genome sequencing and assembly.</title>
        <authorList>
            <person name="Li Y."/>
            <person name="Liu L."/>
            <person name="Wang C."/>
            <person name="Zhang M."/>
            <person name="Zhang T."/>
            <person name="Zhang Y."/>
        </authorList>
    </citation>
    <scope>NUCLEOTIDE SEQUENCE [LARGE SCALE GENOMIC DNA]</scope>
    <source>
        <strain evidence="1 2">SPU_B003</strain>
    </source>
</reference>
<accession>A0A1W6NZ94</accession>
<dbReference type="STRING" id="92947.BVG79_01074"/>
<dbReference type="Proteomes" id="UP000242447">
    <property type="component" value="Chromosome"/>
</dbReference>
<gene>
    <name evidence="1" type="ORF">BVG79_01074</name>
</gene>
<dbReference type="KEGG" id="kro:BVG79_01074"/>
<dbReference type="AlphaFoldDB" id="A0A1W6NZ94"/>
<dbReference type="RefSeq" id="WP_085785977.1">
    <property type="nucleotide sequence ID" value="NZ_CP019937.1"/>
</dbReference>
<keyword evidence="2" id="KW-1185">Reference proteome</keyword>
<evidence type="ECO:0000313" key="2">
    <source>
        <dbReference type="Proteomes" id="UP000242447"/>
    </source>
</evidence>
<dbReference type="InterPro" id="IPR011856">
    <property type="entry name" value="tRNA_endonuc-like_dom_sf"/>
</dbReference>
<protein>
    <submittedName>
        <fullName evidence="1">Uncharacterized protein</fullName>
    </submittedName>
</protein>
<sequence>MTRQSPERAVHLAVLAYLRAVLFGNPVIHHSPNELGLSGPAAARQVAKHKHLGMTSGFPDLVAFTFHGPLFFEVKADGNYPTPIQKALHADLERLNYRCAVVRSVDDVRAALARWGIPTRETMPEGEMVP</sequence>